<evidence type="ECO:0000256" key="1">
    <source>
        <dbReference type="SAM" id="MobiDB-lite"/>
    </source>
</evidence>
<evidence type="ECO:0008006" key="5">
    <source>
        <dbReference type="Google" id="ProtNLM"/>
    </source>
</evidence>
<organism evidence="3 4">
    <name type="scientific">Candidatus Curtissbacteria bacterium RIFCSPLOWO2_01_FULL_42_50</name>
    <dbReference type="NCBI Taxonomy" id="1797730"/>
    <lineage>
        <taxon>Bacteria</taxon>
        <taxon>Candidatus Curtissiibacteriota</taxon>
    </lineage>
</organism>
<feature type="chain" id="PRO_5009518772" description="Bulb-type lectin domain-containing protein" evidence="2">
    <location>
        <begin position="26"/>
        <end position="721"/>
    </location>
</feature>
<dbReference type="AlphaFoldDB" id="A0A1F5H753"/>
<accession>A0A1F5H753</accession>
<reference evidence="3 4" key="1">
    <citation type="journal article" date="2016" name="Nat. Commun.">
        <title>Thousands of microbial genomes shed light on interconnected biogeochemical processes in an aquifer system.</title>
        <authorList>
            <person name="Anantharaman K."/>
            <person name="Brown C.T."/>
            <person name="Hug L.A."/>
            <person name="Sharon I."/>
            <person name="Castelle C.J."/>
            <person name="Probst A.J."/>
            <person name="Thomas B.C."/>
            <person name="Singh A."/>
            <person name="Wilkins M.J."/>
            <person name="Karaoz U."/>
            <person name="Brodie E.L."/>
            <person name="Williams K.H."/>
            <person name="Hubbard S.S."/>
            <person name="Banfield J.F."/>
        </authorList>
    </citation>
    <scope>NUCLEOTIDE SEQUENCE [LARGE SCALE GENOMIC DNA]</scope>
</reference>
<proteinExistence type="predicted"/>
<dbReference type="NCBIfam" id="TIGR02608">
    <property type="entry name" value="delta_60_rpt"/>
    <property type="match status" value="7"/>
</dbReference>
<dbReference type="Proteomes" id="UP000177039">
    <property type="component" value="Unassembled WGS sequence"/>
</dbReference>
<dbReference type="Gene3D" id="2.80.10.50">
    <property type="match status" value="3"/>
</dbReference>
<protein>
    <recommendedName>
        <fullName evidence="5">Bulb-type lectin domain-containing protein</fullName>
    </recommendedName>
</protein>
<dbReference type="EMBL" id="MFBT01000006">
    <property type="protein sequence ID" value="OGE00004.1"/>
    <property type="molecule type" value="Genomic_DNA"/>
</dbReference>
<feature type="signal peptide" evidence="2">
    <location>
        <begin position="1"/>
        <end position="25"/>
    </location>
</feature>
<evidence type="ECO:0000313" key="3">
    <source>
        <dbReference type="EMBL" id="OGE00004.1"/>
    </source>
</evidence>
<dbReference type="SUPFAM" id="SSF63829">
    <property type="entry name" value="Calcium-dependent phosphotriesterase"/>
    <property type="match status" value="1"/>
</dbReference>
<name>A0A1F5H753_9BACT</name>
<feature type="region of interest" description="Disordered" evidence="1">
    <location>
        <begin position="445"/>
        <end position="476"/>
    </location>
</feature>
<gene>
    <name evidence="3" type="ORF">A3B54_05095</name>
</gene>
<keyword evidence="2" id="KW-0732">Signal</keyword>
<dbReference type="InterPro" id="IPR013431">
    <property type="entry name" value="Delta_60_rpt"/>
</dbReference>
<evidence type="ECO:0000256" key="2">
    <source>
        <dbReference type="SAM" id="SignalP"/>
    </source>
</evidence>
<evidence type="ECO:0000313" key="4">
    <source>
        <dbReference type="Proteomes" id="UP000177039"/>
    </source>
</evidence>
<comment type="caution">
    <text evidence="3">The sequence shown here is derived from an EMBL/GenBank/DDBJ whole genome shotgun (WGS) entry which is preliminary data.</text>
</comment>
<dbReference type="Pfam" id="PF17164">
    <property type="entry name" value="DUF5122"/>
    <property type="match status" value="6"/>
</dbReference>
<sequence length="721" mass="74327">MSKKYFLAIVLVLTFYLIFTPNAGAATGGLDTTFGDGGRTVTSMGSGDDGDQAWRAALDSSGRIVAVGWTAGADYIAGGDDSYDFAVARYLADGSLDSTFGTGGKVKIDFNGSDDSALAVAIDSSGNIVVGGVTIINSAGVYDIALARLTTSGSLDPTFGTGGKVTTDFGGNTDNLNALVLQSDGKIVAVGDTISTSRYHLFALVRYNTNGTLDSTFDTDGKVTTDFNVNLGTDGVSANAVTLDASSRIVIAGKVADGYDFALARYNTDGSLDTTFDTDGKVTTDFGGNDSLSAMAIDASGKIVLAGFTTAATSDFAVARYNTNGSLDTTFDTDGKLTTDFNNFEDEGFSMVIYGSSIIVGGFASSGSTTDFAVAVYKNDGSLDTSYGNGGKLTYDFNSAEEYVADIKVQPDSQVILVGSTIGGTTDFALSRFNGPLAEGVKSVAGANGTVTSDTEGDGETSTDPLETSVTTPTGGTVSIFESQTASTPVSGYGVLNQKVVISAPVETAANPLRISFKIDASIIPGGVNKNNIDFYRNGTKVKNCLGSTVASPDPCITTRADISGGGIQIDILTSQASTWGMSGPATGLVAGMGDFDLENSAFFGTEPSGLASFKLGAAYKKNGTLEGQFKLSLQSGSKFESSNINWLWTDGLSLGVVSGSGSFSDRNGEYGFQIMIDSGSKSIRIIITKAEVLIFDNLFGTNVEFGAGNLEPINGKLAVK</sequence>